<dbReference type="PANTHER" id="PTHR19269">
    <property type="entry name" value="TROPOMYOSIN"/>
    <property type="match status" value="1"/>
</dbReference>
<evidence type="ECO:0000313" key="7">
    <source>
        <dbReference type="Proteomes" id="UP000437017"/>
    </source>
</evidence>
<dbReference type="InterPro" id="IPR000533">
    <property type="entry name" value="Tropomyosin"/>
</dbReference>
<evidence type="ECO:0000256" key="2">
    <source>
        <dbReference type="ARBA" id="ARBA00023054"/>
    </source>
</evidence>
<dbReference type="PRINTS" id="PR00194">
    <property type="entry name" value="TROPOMYOSIN"/>
</dbReference>
<feature type="compositionally biased region" description="Gly residues" evidence="5">
    <location>
        <begin position="1"/>
        <end position="10"/>
    </location>
</feature>
<feature type="region of interest" description="Disordered" evidence="5">
    <location>
        <begin position="90"/>
        <end position="123"/>
    </location>
</feature>
<feature type="non-terminal residue" evidence="6">
    <location>
        <position position="170"/>
    </location>
</feature>
<evidence type="ECO:0000256" key="1">
    <source>
        <dbReference type="ARBA" id="ARBA00009036"/>
    </source>
</evidence>
<evidence type="ECO:0000313" key="6">
    <source>
        <dbReference type="EMBL" id="KAB0390268.1"/>
    </source>
</evidence>
<comment type="similarity">
    <text evidence="1">Belongs to the tropomyosin family.</text>
</comment>
<dbReference type="EMBL" id="SGJD01005726">
    <property type="protein sequence ID" value="KAB0390268.1"/>
    <property type="molecule type" value="Genomic_DNA"/>
</dbReference>
<evidence type="ECO:0008006" key="8">
    <source>
        <dbReference type="Google" id="ProtNLM"/>
    </source>
</evidence>
<dbReference type="Proteomes" id="UP000437017">
    <property type="component" value="Unassembled WGS sequence"/>
</dbReference>
<dbReference type="GO" id="GO:0003779">
    <property type="term" value="F:actin binding"/>
    <property type="evidence" value="ECO:0007669"/>
    <property type="project" value="UniProtKB-KW"/>
</dbReference>
<feature type="non-terminal residue" evidence="6">
    <location>
        <position position="1"/>
    </location>
</feature>
<gene>
    <name evidence="6" type="ORF">E2I00_015325</name>
</gene>
<organism evidence="6 7">
    <name type="scientific">Balaenoptera physalus</name>
    <name type="common">Fin whale</name>
    <name type="synonym">Balaena physalus</name>
    <dbReference type="NCBI Taxonomy" id="9770"/>
    <lineage>
        <taxon>Eukaryota</taxon>
        <taxon>Metazoa</taxon>
        <taxon>Chordata</taxon>
        <taxon>Craniata</taxon>
        <taxon>Vertebrata</taxon>
        <taxon>Euteleostomi</taxon>
        <taxon>Mammalia</taxon>
        <taxon>Eutheria</taxon>
        <taxon>Laurasiatheria</taxon>
        <taxon>Artiodactyla</taxon>
        <taxon>Whippomorpha</taxon>
        <taxon>Cetacea</taxon>
        <taxon>Mysticeti</taxon>
        <taxon>Balaenopteridae</taxon>
        <taxon>Balaenoptera</taxon>
    </lineage>
</organism>
<proteinExistence type="inferred from homology"/>
<keyword evidence="2" id="KW-0175">Coiled coil</keyword>
<keyword evidence="7" id="KW-1185">Reference proteome</keyword>
<comment type="caution">
    <text evidence="6">The sequence shown here is derived from an EMBL/GenBank/DDBJ whole genome shotgun (WGS) entry which is preliminary data.</text>
</comment>
<dbReference type="Pfam" id="PF00261">
    <property type="entry name" value="Tropomyosin"/>
    <property type="match status" value="1"/>
</dbReference>
<dbReference type="FunFam" id="1.20.5.170:FF:000001">
    <property type="entry name" value="Tropomyosin alpha-1 chain isoform 1"/>
    <property type="match status" value="1"/>
</dbReference>
<reference evidence="6 7" key="1">
    <citation type="journal article" date="2019" name="PLoS ONE">
        <title>Genomic analyses reveal an absence of contemporary introgressive admixture between fin whales and blue whales, despite known hybrids.</title>
        <authorList>
            <person name="Westbury M.V."/>
            <person name="Petersen B."/>
            <person name="Lorenzen E.D."/>
        </authorList>
    </citation>
    <scope>NUCLEOTIDE SEQUENCE [LARGE SCALE GENOMIC DNA]</scope>
    <source>
        <strain evidence="6">FinWhale-01</strain>
    </source>
</reference>
<dbReference type="SUPFAM" id="SSF57997">
    <property type="entry name" value="Tropomyosin"/>
    <property type="match status" value="1"/>
</dbReference>
<evidence type="ECO:0000256" key="3">
    <source>
        <dbReference type="ARBA" id="ARBA00023179"/>
    </source>
</evidence>
<accession>A0A643BRG0</accession>
<dbReference type="OrthoDB" id="128924at2759"/>
<protein>
    <recommendedName>
        <fullName evidence="8">Tropomyosin alpha-3 chain</fullName>
    </recommendedName>
</protein>
<keyword evidence="4" id="KW-0009">Actin-binding</keyword>
<sequence length="170" mass="19303">EPEGEQGPGGHHGRGHHHRGGEALRPRFCSCRPVTRRRGPSASRRSGGRRAVREQAQAEAASLNRRIQLVEKELDSAQEHLATALQKLEEAEKAADDSEREEEKMEPQEIQLKEAKHTAEEAGRKYEEVARKLTWKAHRSELSWQSPAAEMDEQIRLMWQNLKCLSAAEE</sequence>
<evidence type="ECO:0000256" key="4">
    <source>
        <dbReference type="ARBA" id="ARBA00023203"/>
    </source>
</evidence>
<dbReference type="AlphaFoldDB" id="A0A643BRG0"/>
<evidence type="ECO:0000256" key="5">
    <source>
        <dbReference type="SAM" id="MobiDB-lite"/>
    </source>
</evidence>
<feature type="region of interest" description="Disordered" evidence="5">
    <location>
        <begin position="1"/>
        <end position="62"/>
    </location>
</feature>
<name>A0A643BRG0_BALPH</name>
<keyword evidence="3" id="KW-0514">Muscle protein</keyword>
<dbReference type="Gene3D" id="1.20.5.170">
    <property type="match status" value="1"/>
</dbReference>